<gene>
    <name evidence="1" type="ORF">D7I43_01615</name>
    <name evidence="2" type="ORF">OG994_04380</name>
</gene>
<organism evidence="1 3">
    <name type="scientific">Micromonospora globbae</name>
    <dbReference type="NCBI Taxonomy" id="1894969"/>
    <lineage>
        <taxon>Bacteria</taxon>
        <taxon>Bacillati</taxon>
        <taxon>Actinomycetota</taxon>
        <taxon>Actinomycetes</taxon>
        <taxon>Micromonosporales</taxon>
        <taxon>Micromonosporaceae</taxon>
        <taxon>Micromonospora</taxon>
    </lineage>
</organism>
<proteinExistence type="predicted"/>
<protein>
    <submittedName>
        <fullName evidence="1">Uncharacterized protein</fullName>
    </submittedName>
</protein>
<evidence type="ECO:0000313" key="3">
    <source>
        <dbReference type="Proteomes" id="UP000285744"/>
    </source>
</evidence>
<accession>A0A420F8M3</accession>
<reference evidence="1 3" key="1">
    <citation type="journal article" date="2018" name="Int. J. Syst. Evol. Microbiol.">
        <title>Micromonospora globbae sp. nov., an endophytic actinomycete isolated from roots of Globba winitii C. H. Wright.</title>
        <authorList>
            <person name="Kuncharoen N."/>
            <person name="Pittayakhajonwut P."/>
            <person name="Tanasupawat S."/>
        </authorList>
    </citation>
    <scope>NUCLEOTIDE SEQUENCE [LARGE SCALE GENOMIC DNA]</scope>
    <source>
        <strain evidence="1 3">WPS1-2</strain>
    </source>
</reference>
<keyword evidence="4" id="KW-1185">Reference proteome</keyword>
<dbReference type="OrthoDB" id="9867874at2"/>
<reference evidence="2" key="2">
    <citation type="submission" date="2022-10" db="EMBL/GenBank/DDBJ databases">
        <title>The complete genomes of actinobacterial strains from the NBC collection.</title>
        <authorList>
            <person name="Joergensen T.S."/>
            <person name="Alvarez Arevalo M."/>
            <person name="Sterndorff E.B."/>
            <person name="Faurdal D."/>
            <person name="Vuksanovic O."/>
            <person name="Mourched A.-S."/>
            <person name="Charusanti P."/>
            <person name="Shaw S."/>
            <person name="Blin K."/>
            <person name="Weber T."/>
        </authorList>
    </citation>
    <scope>NUCLEOTIDE SEQUENCE</scope>
    <source>
        <strain evidence="2">NBC_00256</strain>
    </source>
</reference>
<evidence type="ECO:0000313" key="1">
    <source>
        <dbReference type="EMBL" id="RKF29288.1"/>
    </source>
</evidence>
<evidence type="ECO:0000313" key="4">
    <source>
        <dbReference type="Proteomes" id="UP001432190"/>
    </source>
</evidence>
<dbReference type="Proteomes" id="UP001432190">
    <property type="component" value="Chromosome"/>
</dbReference>
<evidence type="ECO:0000313" key="2">
    <source>
        <dbReference type="EMBL" id="WUP50759.1"/>
    </source>
</evidence>
<sequence length="68" mass="7801">MTEDSGHTRAGWAVRRYVVTVRQPGDTARPVSRHFTSRAANRRADWLRRQSDYADCDVRVRRLGDGKG</sequence>
<dbReference type="EMBL" id="CP108084">
    <property type="protein sequence ID" value="WUP50759.1"/>
    <property type="molecule type" value="Genomic_DNA"/>
</dbReference>
<dbReference type="Proteomes" id="UP000285744">
    <property type="component" value="Unassembled WGS sequence"/>
</dbReference>
<dbReference type="EMBL" id="RAQQ01000001">
    <property type="protein sequence ID" value="RKF29288.1"/>
    <property type="molecule type" value="Genomic_DNA"/>
</dbReference>
<name>A0A420F8M3_9ACTN</name>
<dbReference type="AlphaFoldDB" id="A0A420F8M3"/>
<dbReference type="RefSeq" id="WP_120326527.1">
    <property type="nucleotide sequence ID" value="NZ_CP108084.1"/>
</dbReference>